<evidence type="ECO:0000313" key="1">
    <source>
        <dbReference type="EMBL" id="JAD73641.1"/>
    </source>
</evidence>
<accession>A0A0A9CDL6</accession>
<dbReference type="AlphaFoldDB" id="A0A0A9CDL6"/>
<reference evidence="1" key="2">
    <citation type="journal article" date="2015" name="Data Brief">
        <title>Shoot transcriptome of the giant reed, Arundo donax.</title>
        <authorList>
            <person name="Barrero R.A."/>
            <person name="Guerrero F.D."/>
            <person name="Moolhuijzen P."/>
            <person name="Goolsby J.A."/>
            <person name="Tidwell J."/>
            <person name="Bellgard S.E."/>
            <person name="Bellgard M.I."/>
        </authorList>
    </citation>
    <scope>NUCLEOTIDE SEQUENCE</scope>
    <source>
        <tissue evidence="1">Shoot tissue taken approximately 20 cm above the soil surface</tissue>
    </source>
</reference>
<organism evidence="1">
    <name type="scientific">Arundo donax</name>
    <name type="common">Giant reed</name>
    <name type="synonym">Donax arundinaceus</name>
    <dbReference type="NCBI Taxonomy" id="35708"/>
    <lineage>
        <taxon>Eukaryota</taxon>
        <taxon>Viridiplantae</taxon>
        <taxon>Streptophyta</taxon>
        <taxon>Embryophyta</taxon>
        <taxon>Tracheophyta</taxon>
        <taxon>Spermatophyta</taxon>
        <taxon>Magnoliopsida</taxon>
        <taxon>Liliopsida</taxon>
        <taxon>Poales</taxon>
        <taxon>Poaceae</taxon>
        <taxon>PACMAD clade</taxon>
        <taxon>Arundinoideae</taxon>
        <taxon>Arundineae</taxon>
        <taxon>Arundo</taxon>
    </lineage>
</organism>
<proteinExistence type="predicted"/>
<protein>
    <submittedName>
        <fullName evidence="1">Uncharacterized protein</fullName>
    </submittedName>
</protein>
<sequence>MFIILIGLLAELRFGSASL</sequence>
<reference evidence="1" key="1">
    <citation type="submission" date="2014-09" db="EMBL/GenBank/DDBJ databases">
        <authorList>
            <person name="Magalhaes I.L.F."/>
            <person name="Oliveira U."/>
            <person name="Santos F.R."/>
            <person name="Vidigal T.H.D.A."/>
            <person name="Brescovit A.D."/>
            <person name="Santos A.J."/>
        </authorList>
    </citation>
    <scope>NUCLEOTIDE SEQUENCE</scope>
    <source>
        <tissue evidence="1">Shoot tissue taken approximately 20 cm above the soil surface</tissue>
    </source>
</reference>
<dbReference type="EMBL" id="GBRH01224254">
    <property type="protein sequence ID" value="JAD73641.1"/>
    <property type="molecule type" value="Transcribed_RNA"/>
</dbReference>
<name>A0A0A9CDL6_ARUDO</name>